<evidence type="ECO:0000313" key="5">
    <source>
        <dbReference type="EMBL" id="MCT8328149.1"/>
    </source>
</evidence>
<dbReference type="RefSeq" id="WP_261493592.1">
    <property type="nucleotide sequence ID" value="NZ_JAOCQF010000001.1"/>
</dbReference>
<dbReference type="InterPro" id="IPR050093">
    <property type="entry name" value="ABC_SmlMolc_Importer"/>
</dbReference>
<evidence type="ECO:0000256" key="1">
    <source>
        <dbReference type="ARBA" id="ARBA00022448"/>
    </source>
</evidence>
<feature type="domain" description="ABC transporter" evidence="4">
    <location>
        <begin position="4"/>
        <end position="234"/>
    </location>
</feature>
<dbReference type="SMART" id="SM00382">
    <property type="entry name" value="AAA"/>
    <property type="match status" value="1"/>
</dbReference>
<dbReference type="EMBL" id="JAOCQF010000001">
    <property type="protein sequence ID" value="MCT8328149.1"/>
    <property type="molecule type" value="Genomic_DNA"/>
</dbReference>
<dbReference type="Pfam" id="PF08402">
    <property type="entry name" value="TOBE_2"/>
    <property type="match status" value="1"/>
</dbReference>
<keyword evidence="3 5" id="KW-0067">ATP-binding</keyword>
<name>A0ABT2NGX1_9RHOB</name>
<dbReference type="SUPFAM" id="SSF52540">
    <property type="entry name" value="P-loop containing nucleoside triphosphate hydrolases"/>
    <property type="match status" value="1"/>
</dbReference>
<gene>
    <name evidence="5" type="ORF">N5I32_01325</name>
</gene>
<keyword evidence="1" id="KW-0813">Transport</keyword>
<organism evidence="5 6">
    <name type="scientific">Albidovulum sediminis</name>
    <dbReference type="NCBI Taxonomy" id="3066345"/>
    <lineage>
        <taxon>Bacteria</taxon>
        <taxon>Pseudomonadati</taxon>
        <taxon>Pseudomonadota</taxon>
        <taxon>Alphaproteobacteria</taxon>
        <taxon>Rhodobacterales</taxon>
        <taxon>Paracoccaceae</taxon>
        <taxon>Albidovulum</taxon>
    </lineage>
</organism>
<dbReference type="SUPFAM" id="SSF50331">
    <property type="entry name" value="MOP-like"/>
    <property type="match status" value="1"/>
</dbReference>
<dbReference type="PROSITE" id="PS50893">
    <property type="entry name" value="ABC_TRANSPORTER_2"/>
    <property type="match status" value="1"/>
</dbReference>
<evidence type="ECO:0000256" key="2">
    <source>
        <dbReference type="ARBA" id="ARBA00022741"/>
    </source>
</evidence>
<dbReference type="InterPro" id="IPR027417">
    <property type="entry name" value="P-loop_NTPase"/>
</dbReference>
<dbReference type="InterPro" id="IPR008995">
    <property type="entry name" value="Mo/tungstate-bd_C_term_dom"/>
</dbReference>
<dbReference type="Pfam" id="PF00005">
    <property type="entry name" value="ABC_tran"/>
    <property type="match status" value="1"/>
</dbReference>
<dbReference type="InterPro" id="IPR003439">
    <property type="entry name" value="ABC_transporter-like_ATP-bd"/>
</dbReference>
<dbReference type="Gene3D" id="3.40.50.300">
    <property type="entry name" value="P-loop containing nucleotide triphosphate hydrolases"/>
    <property type="match status" value="1"/>
</dbReference>
<dbReference type="Proteomes" id="UP001205601">
    <property type="component" value="Unassembled WGS sequence"/>
</dbReference>
<accession>A0ABT2NGX1</accession>
<protein>
    <submittedName>
        <fullName evidence="5">ABC transporter ATP-binding protein</fullName>
    </submittedName>
</protein>
<dbReference type="InterPro" id="IPR003593">
    <property type="entry name" value="AAA+_ATPase"/>
</dbReference>
<keyword evidence="2" id="KW-0547">Nucleotide-binding</keyword>
<dbReference type="InterPro" id="IPR017871">
    <property type="entry name" value="ABC_transporter-like_CS"/>
</dbReference>
<reference evidence="6" key="1">
    <citation type="submission" date="2023-07" db="EMBL/GenBank/DDBJ databases">
        <title>Defluviimonas sediminis sp. nov., isolated from mangrove sediment.</title>
        <authorList>
            <person name="Liu L."/>
            <person name="Li J."/>
            <person name="Huang Y."/>
            <person name="Pan J."/>
            <person name="Li M."/>
        </authorList>
    </citation>
    <scope>NUCLEOTIDE SEQUENCE [LARGE SCALE GENOMIC DNA]</scope>
    <source>
        <strain evidence="6">FT324</strain>
    </source>
</reference>
<evidence type="ECO:0000256" key="3">
    <source>
        <dbReference type="ARBA" id="ARBA00022840"/>
    </source>
</evidence>
<dbReference type="GO" id="GO:0005524">
    <property type="term" value="F:ATP binding"/>
    <property type="evidence" value="ECO:0007669"/>
    <property type="project" value="UniProtKB-KW"/>
</dbReference>
<sequence length="342" mass="37146">MAEVRVEGLTKTYGTARALDAVTLAFPDGGFFGLLGPSGSGKTTLLRAIAGFVEPEAGRVLIGDAPVENVPVEAREIGMVFQSYALFPNMTVAQNVAFGLEVRKVPAAERARRVAEVLELVRLGPYGARKPHELSGGQRQRVAMARAIVTRPRVLLLDEPLSALDKALRVEMQIELKRIQREVGITTIFVTHDQEEALTLSDRIGILRDGRLVREGPPRAVYDDPRDAFTARFLGEANLFSGVLEPGGLRLGDGVLVAGARTATVAVRPENLRISLTEPPAPIRLRARLRQRIFAGAMGTCVLDWQGETLKAVGRDRDFADLPAEGEVWLSWDAADTIPLEG</sequence>
<evidence type="ECO:0000313" key="6">
    <source>
        <dbReference type="Proteomes" id="UP001205601"/>
    </source>
</evidence>
<dbReference type="InterPro" id="IPR013611">
    <property type="entry name" value="Transp-assoc_OB_typ2"/>
</dbReference>
<dbReference type="PROSITE" id="PS00211">
    <property type="entry name" value="ABC_TRANSPORTER_1"/>
    <property type="match status" value="1"/>
</dbReference>
<keyword evidence="6" id="KW-1185">Reference proteome</keyword>
<dbReference type="PANTHER" id="PTHR42781:SF4">
    <property type="entry name" value="SPERMIDINE_PUTRESCINE IMPORT ATP-BINDING PROTEIN POTA"/>
    <property type="match status" value="1"/>
</dbReference>
<evidence type="ECO:0000259" key="4">
    <source>
        <dbReference type="PROSITE" id="PS50893"/>
    </source>
</evidence>
<dbReference type="PANTHER" id="PTHR42781">
    <property type="entry name" value="SPERMIDINE/PUTRESCINE IMPORT ATP-BINDING PROTEIN POTA"/>
    <property type="match status" value="1"/>
</dbReference>
<comment type="caution">
    <text evidence="5">The sequence shown here is derived from an EMBL/GenBank/DDBJ whole genome shotgun (WGS) entry which is preliminary data.</text>
</comment>
<proteinExistence type="predicted"/>